<dbReference type="EMBL" id="UINC01128833">
    <property type="protein sequence ID" value="SVD08832.1"/>
    <property type="molecule type" value="Genomic_DNA"/>
</dbReference>
<dbReference type="InterPro" id="IPR000713">
    <property type="entry name" value="Mur_ligase_N"/>
</dbReference>
<sequence>MATLAVMLKRRGVDVQGSDQTIYPPMSDVLEAEEIEPFDGFRPEQISDDVDLVIVGNAISRGNVELEAVLDRKLVYASLPEVVRDQFLWDARSLVVTGTHGKTTTAALVAWLLTHAGHDPSLLMGGVARNFGASHRLGRGREFVIEGDEYDSAFFDKTAKFLKYLPDVAVVGNLEFDHADIYNDLEAIRVEFRRLV</sequence>
<feature type="domain" description="Mur ligase central" evidence="2">
    <location>
        <begin position="96"/>
        <end position="195"/>
    </location>
</feature>
<dbReference type="Gene3D" id="3.40.1190.10">
    <property type="entry name" value="Mur-like, catalytic domain"/>
    <property type="match status" value="1"/>
</dbReference>
<dbReference type="GO" id="GO:0005524">
    <property type="term" value="F:ATP binding"/>
    <property type="evidence" value="ECO:0007669"/>
    <property type="project" value="InterPro"/>
</dbReference>
<evidence type="ECO:0000313" key="3">
    <source>
        <dbReference type="EMBL" id="SVD08832.1"/>
    </source>
</evidence>
<proteinExistence type="predicted"/>
<feature type="non-terminal residue" evidence="3">
    <location>
        <position position="196"/>
    </location>
</feature>
<gene>
    <name evidence="3" type="ORF">METZ01_LOCUS361686</name>
</gene>
<evidence type="ECO:0008006" key="4">
    <source>
        <dbReference type="Google" id="ProtNLM"/>
    </source>
</evidence>
<dbReference type="Pfam" id="PF08245">
    <property type="entry name" value="Mur_ligase_M"/>
    <property type="match status" value="1"/>
</dbReference>
<evidence type="ECO:0000259" key="1">
    <source>
        <dbReference type="Pfam" id="PF01225"/>
    </source>
</evidence>
<dbReference type="InterPro" id="IPR050061">
    <property type="entry name" value="MurCDEF_pg_biosynth"/>
</dbReference>
<dbReference type="Pfam" id="PF01225">
    <property type="entry name" value="Mur_ligase"/>
    <property type="match status" value="1"/>
</dbReference>
<dbReference type="SUPFAM" id="SSF51984">
    <property type="entry name" value="MurCD N-terminal domain"/>
    <property type="match status" value="1"/>
</dbReference>
<dbReference type="InterPro" id="IPR036565">
    <property type="entry name" value="Mur-like_cat_sf"/>
</dbReference>
<dbReference type="Gene3D" id="3.40.50.720">
    <property type="entry name" value="NAD(P)-binding Rossmann-like Domain"/>
    <property type="match status" value="1"/>
</dbReference>
<dbReference type="GO" id="GO:0016881">
    <property type="term" value="F:acid-amino acid ligase activity"/>
    <property type="evidence" value="ECO:0007669"/>
    <property type="project" value="InterPro"/>
</dbReference>
<accession>A0A382SGX2</accession>
<dbReference type="InterPro" id="IPR013221">
    <property type="entry name" value="Mur_ligase_cen"/>
</dbReference>
<evidence type="ECO:0000259" key="2">
    <source>
        <dbReference type="Pfam" id="PF08245"/>
    </source>
</evidence>
<dbReference type="SUPFAM" id="SSF53623">
    <property type="entry name" value="MurD-like peptide ligases, catalytic domain"/>
    <property type="match status" value="1"/>
</dbReference>
<protein>
    <recommendedName>
        <fullName evidence="4">UDP-N-acetylmuramate:L-alanyl-gamma-D-glutamyl-meso-diaminopimelate ligase</fullName>
    </recommendedName>
</protein>
<organism evidence="3">
    <name type="scientific">marine metagenome</name>
    <dbReference type="NCBI Taxonomy" id="408172"/>
    <lineage>
        <taxon>unclassified sequences</taxon>
        <taxon>metagenomes</taxon>
        <taxon>ecological metagenomes</taxon>
    </lineage>
</organism>
<dbReference type="AlphaFoldDB" id="A0A382SGX2"/>
<dbReference type="PANTHER" id="PTHR43445:SF5">
    <property type="entry name" value="UDP-N-ACETYLMURAMATE--L-ALANYL-GAMMA-D-GLUTAMYL-MESO-2,6-DIAMINOHEPTANDIOATE LIGASE"/>
    <property type="match status" value="1"/>
</dbReference>
<name>A0A382SGX2_9ZZZZ</name>
<reference evidence="3" key="1">
    <citation type="submission" date="2018-05" db="EMBL/GenBank/DDBJ databases">
        <authorList>
            <person name="Lanie J.A."/>
            <person name="Ng W.-L."/>
            <person name="Kazmierczak K.M."/>
            <person name="Andrzejewski T.M."/>
            <person name="Davidsen T.M."/>
            <person name="Wayne K.J."/>
            <person name="Tettelin H."/>
            <person name="Glass J.I."/>
            <person name="Rusch D."/>
            <person name="Podicherti R."/>
            <person name="Tsui H.-C.T."/>
            <person name="Winkler M.E."/>
        </authorList>
    </citation>
    <scope>NUCLEOTIDE SEQUENCE</scope>
</reference>
<dbReference type="PANTHER" id="PTHR43445">
    <property type="entry name" value="UDP-N-ACETYLMURAMATE--L-ALANINE LIGASE-RELATED"/>
    <property type="match status" value="1"/>
</dbReference>
<feature type="domain" description="Mur ligase N-terminal catalytic" evidence="1">
    <location>
        <begin position="1"/>
        <end position="83"/>
    </location>
</feature>